<organism evidence="1 2">
    <name type="scientific">Plasmodiophora brassicae</name>
    <name type="common">Clubroot disease agent</name>
    <dbReference type="NCBI Taxonomy" id="37360"/>
    <lineage>
        <taxon>Eukaryota</taxon>
        <taxon>Sar</taxon>
        <taxon>Rhizaria</taxon>
        <taxon>Endomyxa</taxon>
        <taxon>Phytomyxea</taxon>
        <taxon>Plasmodiophorida</taxon>
        <taxon>Plasmodiophoridae</taxon>
        <taxon>Plasmodiophora</taxon>
    </lineage>
</organism>
<dbReference type="EMBL" id="CDSF01000135">
    <property type="protein sequence ID" value="CEP02984.1"/>
    <property type="molecule type" value="Genomic_DNA"/>
</dbReference>
<accession>A0A0G4J6G1</accession>
<dbReference type="Proteomes" id="UP000039324">
    <property type="component" value="Unassembled WGS sequence"/>
</dbReference>
<name>A0A0G4J6G1_PLABS</name>
<sequence length="125" mass="14151">MSQCQPLRPGLPAVLRQGSDAAAAQQEALMVSGNRCLEIVNQAQDERRRRVSESLIHDTSNPIFRHIQQCRQQRQRRLTMTVINETSVYSVEPFDIRPALLETDARNNVGSYDRWCAANSIAPQC</sequence>
<evidence type="ECO:0000313" key="1">
    <source>
        <dbReference type="EMBL" id="CEP02984.1"/>
    </source>
</evidence>
<protein>
    <submittedName>
        <fullName evidence="1">Uncharacterized protein</fullName>
    </submittedName>
</protein>
<reference evidence="1 2" key="1">
    <citation type="submission" date="2015-02" db="EMBL/GenBank/DDBJ databases">
        <authorList>
            <person name="Chooi Y.-H."/>
        </authorList>
    </citation>
    <scope>NUCLEOTIDE SEQUENCE [LARGE SCALE GENOMIC DNA]</scope>
    <source>
        <strain evidence="1">E3</strain>
    </source>
</reference>
<evidence type="ECO:0000313" key="2">
    <source>
        <dbReference type="Proteomes" id="UP000039324"/>
    </source>
</evidence>
<dbReference type="AlphaFoldDB" id="A0A0G4J6G1"/>
<keyword evidence="2" id="KW-1185">Reference proteome</keyword>
<proteinExistence type="predicted"/>
<gene>
    <name evidence="1" type="ORF">PBRA_009202</name>
</gene>